<organism evidence="1 2">
    <name type="scientific">Natrinema versiforme JCM 10478</name>
    <dbReference type="NCBI Taxonomy" id="1227496"/>
    <lineage>
        <taxon>Archaea</taxon>
        <taxon>Methanobacteriati</taxon>
        <taxon>Methanobacteriota</taxon>
        <taxon>Stenosarchaea group</taxon>
        <taxon>Halobacteria</taxon>
        <taxon>Halobacteriales</taxon>
        <taxon>Natrialbaceae</taxon>
        <taxon>Natrinema</taxon>
    </lineage>
</organism>
<evidence type="ECO:0000313" key="2">
    <source>
        <dbReference type="Proteomes" id="UP000011632"/>
    </source>
</evidence>
<reference evidence="1 2" key="1">
    <citation type="journal article" date="2014" name="PLoS Genet.">
        <title>Phylogenetically driven sequencing of extremely halophilic archaea reveals strategies for static and dynamic osmo-response.</title>
        <authorList>
            <person name="Becker E.A."/>
            <person name="Seitzer P.M."/>
            <person name="Tritt A."/>
            <person name="Larsen D."/>
            <person name="Krusor M."/>
            <person name="Yao A.I."/>
            <person name="Wu D."/>
            <person name="Madern D."/>
            <person name="Eisen J.A."/>
            <person name="Darling A.E."/>
            <person name="Facciotti M.T."/>
        </authorList>
    </citation>
    <scope>NUCLEOTIDE SEQUENCE [LARGE SCALE GENOMIC DNA]</scope>
    <source>
        <strain evidence="1 2">JCM 10478</strain>
    </source>
</reference>
<name>L9YDB1_9EURY</name>
<protein>
    <submittedName>
        <fullName evidence="1">Uncharacterized protein</fullName>
    </submittedName>
</protein>
<gene>
    <name evidence="1" type="ORF">C489_01081</name>
</gene>
<evidence type="ECO:0000313" key="1">
    <source>
        <dbReference type="EMBL" id="ELY70908.1"/>
    </source>
</evidence>
<proteinExistence type="predicted"/>
<dbReference type="EMBL" id="AOID01000005">
    <property type="protein sequence ID" value="ELY70908.1"/>
    <property type="molecule type" value="Genomic_DNA"/>
</dbReference>
<dbReference type="Proteomes" id="UP000011632">
    <property type="component" value="Unassembled WGS sequence"/>
</dbReference>
<dbReference type="AlphaFoldDB" id="L9YDB1"/>
<comment type="caution">
    <text evidence="1">The sequence shown here is derived from an EMBL/GenBank/DDBJ whole genome shotgun (WGS) entry which is preliminary data.</text>
</comment>
<sequence length="75" mass="9033">MIREDTREMYELIEERKWNGDSDWVSKEALHDILEDRGWGEYRIMDAENQMFEEMLVEESPESTHLRTIGSLPEE</sequence>
<keyword evidence="2" id="KW-1185">Reference proteome</keyword>
<accession>L9YDB1</accession>
<dbReference type="RefSeq" id="WP_006429243.1">
    <property type="nucleotide sequence ID" value="NZ_AOID01000005.1"/>
</dbReference>